<name>A0AAV3YRE8_9GAST</name>
<sequence>MTKAVISAKLLLRNVYRCIKQKSTWQDNLVIDKATDRDLTWWWSALDHWNGRAFKPQCKEYVQMTTDASLEGWGSNLMIESGYQAQGFWDLDMKGEKLQSQRNNGRISFIDIISTKYQRQKCSGTDRQCIHRSIYKFSGWPKFRSVRSSDQNLVSRLTSQHYHQGKTSSRTFERSSRWTESDTRPVRVVDASPSVSVPGRGVGAPQYRQVRLNEHNTVSKVQQPVSRPFYMRCRSLHQSDWATENNFVNAPIRLLDRILEIIYSQKAYATVIAPAWRAKTWYQKLKELSIGPPIRLPQASQFCIPHSIAMPEALKNHRWAWYAWRICGQIS</sequence>
<reference evidence="1 2" key="1">
    <citation type="journal article" date="2021" name="Elife">
        <title>Chloroplast acquisition without the gene transfer in kleptoplastic sea slugs, Plakobranchus ocellatus.</title>
        <authorList>
            <person name="Maeda T."/>
            <person name="Takahashi S."/>
            <person name="Yoshida T."/>
            <person name="Shimamura S."/>
            <person name="Takaki Y."/>
            <person name="Nagai Y."/>
            <person name="Toyoda A."/>
            <person name="Suzuki Y."/>
            <person name="Arimoto A."/>
            <person name="Ishii H."/>
            <person name="Satoh N."/>
            <person name="Nishiyama T."/>
            <person name="Hasebe M."/>
            <person name="Maruyama T."/>
            <person name="Minagawa J."/>
            <person name="Obokata J."/>
            <person name="Shigenobu S."/>
        </authorList>
    </citation>
    <scope>NUCLEOTIDE SEQUENCE [LARGE SCALE GENOMIC DNA]</scope>
</reference>
<accession>A0AAV3YRE8</accession>
<comment type="caution">
    <text evidence="1">The sequence shown here is derived from an EMBL/GenBank/DDBJ whole genome shotgun (WGS) entry which is preliminary data.</text>
</comment>
<dbReference type="GO" id="GO:0003964">
    <property type="term" value="F:RNA-directed DNA polymerase activity"/>
    <property type="evidence" value="ECO:0007669"/>
    <property type="project" value="UniProtKB-KW"/>
</dbReference>
<keyword evidence="1" id="KW-0548">Nucleotidyltransferase</keyword>
<dbReference type="AlphaFoldDB" id="A0AAV3YRE8"/>
<gene>
    <name evidence="1" type="ORF">PoB_001152000</name>
</gene>
<proteinExistence type="predicted"/>
<protein>
    <submittedName>
        <fullName evidence="1">Reverse transcriptase</fullName>
    </submittedName>
</protein>
<dbReference type="PANTHER" id="PTHR33050">
    <property type="entry name" value="REVERSE TRANSCRIPTASE DOMAIN-CONTAINING PROTEIN"/>
    <property type="match status" value="1"/>
</dbReference>
<keyword evidence="1" id="KW-0695">RNA-directed DNA polymerase</keyword>
<dbReference type="EMBL" id="BLXT01001350">
    <property type="protein sequence ID" value="GFN85014.1"/>
    <property type="molecule type" value="Genomic_DNA"/>
</dbReference>
<organism evidence="1 2">
    <name type="scientific">Plakobranchus ocellatus</name>
    <dbReference type="NCBI Taxonomy" id="259542"/>
    <lineage>
        <taxon>Eukaryota</taxon>
        <taxon>Metazoa</taxon>
        <taxon>Spiralia</taxon>
        <taxon>Lophotrochozoa</taxon>
        <taxon>Mollusca</taxon>
        <taxon>Gastropoda</taxon>
        <taxon>Heterobranchia</taxon>
        <taxon>Euthyneura</taxon>
        <taxon>Panpulmonata</taxon>
        <taxon>Sacoglossa</taxon>
        <taxon>Placobranchoidea</taxon>
        <taxon>Plakobranchidae</taxon>
        <taxon>Plakobranchus</taxon>
    </lineage>
</organism>
<dbReference type="Proteomes" id="UP000735302">
    <property type="component" value="Unassembled WGS sequence"/>
</dbReference>
<dbReference type="PANTHER" id="PTHR33050:SF7">
    <property type="entry name" value="RIBONUCLEASE H"/>
    <property type="match status" value="1"/>
</dbReference>
<keyword evidence="2" id="KW-1185">Reference proteome</keyword>
<evidence type="ECO:0000313" key="2">
    <source>
        <dbReference type="Proteomes" id="UP000735302"/>
    </source>
</evidence>
<keyword evidence="1" id="KW-0808">Transferase</keyword>
<evidence type="ECO:0000313" key="1">
    <source>
        <dbReference type="EMBL" id="GFN85014.1"/>
    </source>
</evidence>
<dbReference type="InterPro" id="IPR052055">
    <property type="entry name" value="Hepadnavirus_pol/RT"/>
</dbReference>